<dbReference type="SUPFAM" id="SSF52540">
    <property type="entry name" value="P-loop containing nucleoside triphosphate hydrolases"/>
    <property type="match status" value="1"/>
</dbReference>
<name>A0ABY4WI87_9BACL</name>
<organism evidence="1 2">
    <name type="scientific">Brevibacillus ruminantium</name>
    <dbReference type="NCBI Taxonomy" id="2950604"/>
    <lineage>
        <taxon>Bacteria</taxon>
        <taxon>Bacillati</taxon>
        <taxon>Bacillota</taxon>
        <taxon>Bacilli</taxon>
        <taxon>Bacillales</taxon>
        <taxon>Paenibacillaceae</taxon>
        <taxon>Brevibacillus</taxon>
    </lineage>
</organism>
<dbReference type="RefSeq" id="WP_251872837.1">
    <property type="nucleotide sequence ID" value="NZ_CP098755.1"/>
</dbReference>
<dbReference type="EMBL" id="CP098755">
    <property type="protein sequence ID" value="USG65747.1"/>
    <property type="molecule type" value="Genomic_DNA"/>
</dbReference>
<keyword evidence="1" id="KW-0067">ATP-binding</keyword>
<reference evidence="1" key="1">
    <citation type="submission" date="2022-06" db="EMBL/GenBank/DDBJ databases">
        <title>Genome sequencing of Brevibacillus sp. BB3-R1.</title>
        <authorList>
            <person name="Heo J."/>
            <person name="Lee D."/>
            <person name="Won M."/>
            <person name="Han B.-H."/>
            <person name="Hong S.-B."/>
            <person name="Kwon S.-W."/>
        </authorList>
    </citation>
    <scope>NUCLEOTIDE SEQUENCE</scope>
    <source>
        <strain evidence="1">BB3-R1</strain>
    </source>
</reference>
<sequence>MVRRQYESSEVFQPTSFPELTYVNRSINGRDTYESRLSKALKTKGVLTLITGSSKSGKTVLCHSVIPTDKIIEVSGSHIQKSDDFWIQVAEILEMPLEVETTSQQTFENNFSGEAGAKAGVPLLADFSGKVTSGLKESDSETVKEKQQRSSNKIIDYLIRNEKVLVIDDFHYINSEVQKYISRILKSQIFYGLKAVVVSLPHRADDAIRLNPDLSGRVRYINIEPWTHEELRKIPKTGFDLLHVEIPDVFLDLLVKESITSPQLMQQNCLNLSFVLNIDEDTNITSIENEQSIFEAFEETTLDHENYEAVIRKLVIGPVQGRNNRTQYNLRNGKNLDIYHVVLFALAEDPPLVCIDIADIQRRINNVLKDGEKTPATLTISNTLIQIQKILHESGEMFRILEWKDQELHILDPFFLFYLRWSYNR</sequence>
<keyword evidence="2" id="KW-1185">Reference proteome</keyword>
<evidence type="ECO:0000313" key="2">
    <source>
        <dbReference type="Proteomes" id="UP001056500"/>
    </source>
</evidence>
<dbReference type="Proteomes" id="UP001056500">
    <property type="component" value="Chromosome"/>
</dbReference>
<dbReference type="Gene3D" id="3.40.50.300">
    <property type="entry name" value="P-loop containing nucleotide triphosphate hydrolases"/>
    <property type="match status" value="1"/>
</dbReference>
<keyword evidence="1" id="KW-0547">Nucleotide-binding</keyword>
<protein>
    <submittedName>
        <fullName evidence="1">ATP-binding protein</fullName>
    </submittedName>
</protein>
<dbReference type="InterPro" id="IPR027417">
    <property type="entry name" value="P-loop_NTPase"/>
</dbReference>
<gene>
    <name evidence="1" type="ORF">NDK47_27235</name>
</gene>
<dbReference type="GO" id="GO:0005524">
    <property type="term" value="F:ATP binding"/>
    <property type="evidence" value="ECO:0007669"/>
    <property type="project" value="UniProtKB-KW"/>
</dbReference>
<proteinExistence type="predicted"/>
<accession>A0ABY4WI87</accession>
<evidence type="ECO:0000313" key="1">
    <source>
        <dbReference type="EMBL" id="USG65747.1"/>
    </source>
</evidence>